<dbReference type="InterPro" id="IPR002123">
    <property type="entry name" value="Plipid/glycerol_acylTrfase"/>
</dbReference>
<keyword evidence="3 5" id="KW-0012">Acyltransferase</keyword>
<evidence type="ECO:0000259" key="4">
    <source>
        <dbReference type="SMART" id="SM00563"/>
    </source>
</evidence>
<dbReference type="PANTHER" id="PTHR10434">
    <property type="entry name" value="1-ACYL-SN-GLYCEROL-3-PHOSPHATE ACYLTRANSFERASE"/>
    <property type="match status" value="1"/>
</dbReference>
<evidence type="ECO:0000313" key="6">
    <source>
        <dbReference type="Proteomes" id="UP000256310"/>
    </source>
</evidence>
<keyword evidence="2 5" id="KW-0808">Transferase</keyword>
<gene>
    <name evidence="5" type="ORF">DFR46_2045</name>
</gene>
<evidence type="ECO:0000313" key="5">
    <source>
        <dbReference type="EMBL" id="RED17011.1"/>
    </source>
</evidence>
<comment type="caution">
    <text evidence="5">The sequence shown here is derived from an EMBL/GenBank/DDBJ whole genome shotgun (WGS) entry which is preliminary data.</text>
</comment>
<dbReference type="Pfam" id="PF01553">
    <property type="entry name" value="Acyltransferase"/>
    <property type="match status" value="1"/>
</dbReference>
<protein>
    <submittedName>
        <fullName evidence="5">1-acyl-sn-glycerol-3-phosphate acyltransferase</fullName>
    </submittedName>
</protein>
<organism evidence="5 6">
    <name type="scientific">Parasphingopyxis lamellibrachiae</name>
    <dbReference type="NCBI Taxonomy" id="680125"/>
    <lineage>
        <taxon>Bacteria</taxon>
        <taxon>Pseudomonadati</taxon>
        <taxon>Pseudomonadota</taxon>
        <taxon>Alphaproteobacteria</taxon>
        <taxon>Sphingomonadales</taxon>
        <taxon>Sphingomonadaceae</taxon>
        <taxon>Parasphingopyxis</taxon>
    </lineage>
</organism>
<dbReference type="RefSeq" id="WP_116236344.1">
    <property type="nucleotide sequence ID" value="NZ_QRDP01000004.1"/>
</dbReference>
<keyword evidence="6" id="KW-1185">Reference proteome</keyword>
<dbReference type="GO" id="GO:0003841">
    <property type="term" value="F:1-acylglycerol-3-phosphate O-acyltransferase activity"/>
    <property type="evidence" value="ECO:0007669"/>
    <property type="project" value="TreeGrafter"/>
</dbReference>
<comment type="pathway">
    <text evidence="1">Lipid metabolism.</text>
</comment>
<name>A0A3D9FIT0_9SPHN</name>
<dbReference type="SUPFAM" id="SSF69593">
    <property type="entry name" value="Glycerol-3-phosphate (1)-acyltransferase"/>
    <property type="match status" value="1"/>
</dbReference>
<evidence type="ECO:0000256" key="3">
    <source>
        <dbReference type="ARBA" id="ARBA00023315"/>
    </source>
</evidence>
<dbReference type="EMBL" id="QRDP01000004">
    <property type="protein sequence ID" value="RED17011.1"/>
    <property type="molecule type" value="Genomic_DNA"/>
</dbReference>
<dbReference type="PANTHER" id="PTHR10434:SF9">
    <property type="entry name" value="PHOSPHOLIPID_GLYCEROL ACYLTRANSFERASE DOMAIN-CONTAINING PROTEIN"/>
    <property type="match status" value="1"/>
</dbReference>
<feature type="domain" description="Phospholipid/glycerol acyltransferase" evidence="4">
    <location>
        <begin position="45"/>
        <end position="156"/>
    </location>
</feature>
<evidence type="ECO:0000256" key="1">
    <source>
        <dbReference type="ARBA" id="ARBA00005189"/>
    </source>
</evidence>
<sequence>MDATDRPDARPMGLLARFVLGILHFIYRCHKFTAIGTPPAERRFVIIAAPHTSNWDFPNYVGLTHELGLDTHFMAKDSLFKWPMGKFMRQVGGVPVQRGIKRDMVQQMIDEFARRTEFVLTVAPEGTRGMKTAQEWRTGFYRIAHGAGVPIVCGFMDYKRRRAGVGPVIVPTGDYDADMAPAFAFYRDMLGKRTGNS</sequence>
<dbReference type="OrthoDB" id="9796839at2"/>
<dbReference type="AlphaFoldDB" id="A0A3D9FIT0"/>
<dbReference type="SMART" id="SM00563">
    <property type="entry name" value="PlsC"/>
    <property type="match status" value="1"/>
</dbReference>
<evidence type="ECO:0000256" key="2">
    <source>
        <dbReference type="ARBA" id="ARBA00022679"/>
    </source>
</evidence>
<reference evidence="5 6" key="1">
    <citation type="submission" date="2018-07" db="EMBL/GenBank/DDBJ databases">
        <title>Genomic Encyclopedia of Type Strains, Phase IV (KMG-IV): sequencing the most valuable type-strain genomes for metagenomic binning, comparative biology and taxonomic classification.</title>
        <authorList>
            <person name="Goeker M."/>
        </authorList>
    </citation>
    <scope>NUCLEOTIDE SEQUENCE [LARGE SCALE GENOMIC DNA]</scope>
    <source>
        <strain evidence="5 6">DSM 26725</strain>
    </source>
</reference>
<dbReference type="GO" id="GO:0006654">
    <property type="term" value="P:phosphatidic acid biosynthetic process"/>
    <property type="evidence" value="ECO:0007669"/>
    <property type="project" value="TreeGrafter"/>
</dbReference>
<dbReference type="Proteomes" id="UP000256310">
    <property type="component" value="Unassembled WGS sequence"/>
</dbReference>
<accession>A0A3D9FIT0</accession>
<proteinExistence type="predicted"/>